<evidence type="ECO:0000313" key="3">
    <source>
        <dbReference type="Proteomes" id="UP000289841"/>
    </source>
</evidence>
<protein>
    <recommendedName>
        <fullName evidence="1">Anhydro-N-acetylmuramic acid kinase</fullName>
        <ecNumber evidence="1">2.7.1.170</ecNumber>
    </recommendedName>
    <alternativeName>
        <fullName evidence="1">AnhMurNAc kinase</fullName>
    </alternativeName>
</protein>
<dbReference type="HAMAP" id="MF_01270">
    <property type="entry name" value="AnhMurNAc_kinase"/>
    <property type="match status" value="1"/>
</dbReference>
<dbReference type="NCBIfam" id="NF007148">
    <property type="entry name" value="PRK09585.3-2"/>
    <property type="match status" value="1"/>
</dbReference>
<keyword evidence="1" id="KW-0067">ATP-binding</keyword>
<proteinExistence type="inferred from homology"/>
<gene>
    <name evidence="1 2" type="primary">anmK</name>
    <name evidence="2" type="ORF">NCTC10138_00658</name>
</gene>
<reference evidence="2 3" key="1">
    <citation type="submission" date="2019-01" db="EMBL/GenBank/DDBJ databases">
        <authorList>
            <consortium name="Pathogen Informatics"/>
        </authorList>
    </citation>
    <scope>NUCLEOTIDE SEQUENCE [LARGE SCALE GENOMIC DNA]</scope>
    <source>
        <strain evidence="2 3">NCTC10138</strain>
    </source>
</reference>
<dbReference type="SUPFAM" id="SSF53067">
    <property type="entry name" value="Actin-like ATPase domain"/>
    <property type="match status" value="1"/>
</dbReference>
<comment type="pathway">
    <text evidence="1">Amino-sugar metabolism; 1,6-anhydro-N-acetylmuramate degradation.</text>
</comment>
<dbReference type="KEGG" id="aaxa:NCTC10138_00658"/>
<dbReference type="GO" id="GO:0005524">
    <property type="term" value="F:ATP binding"/>
    <property type="evidence" value="ECO:0007669"/>
    <property type="project" value="UniProtKB-UniRule"/>
</dbReference>
<comment type="function">
    <text evidence="1">Catalyzes the specific phosphorylation of 1,6-anhydro-N-acetylmuramic acid (anhMurNAc) with the simultaneous cleavage of the 1,6-anhydro ring, generating MurNAc-6-P. Is required for the utilization of anhMurNAc either imported from the medium or derived from its own cell wall murein, and thus plays a role in cell wall recycling.</text>
</comment>
<dbReference type="GO" id="GO:0097175">
    <property type="term" value="P:1,6-anhydro-N-acetyl-beta-muramic acid catabolic process"/>
    <property type="evidence" value="ECO:0007669"/>
    <property type="project" value="UniProtKB-UniRule"/>
</dbReference>
<organism evidence="2 3">
    <name type="scientific">Haploplasma axanthum</name>
    <name type="common">Acholeplasma axanthum</name>
    <dbReference type="NCBI Taxonomy" id="29552"/>
    <lineage>
        <taxon>Bacteria</taxon>
        <taxon>Bacillati</taxon>
        <taxon>Mycoplasmatota</taxon>
        <taxon>Mollicutes</taxon>
        <taxon>Acholeplasmatales</taxon>
        <taxon>Acholeplasmataceae</taxon>
        <taxon>Haploplasma</taxon>
    </lineage>
</organism>
<comment type="similarity">
    <text evidence="1">Belongs to the anhydro-N-acetylmuramic acid kinase family.</text>
</comment>
<dbReference type="Pfam" id="PF03702">
    <property type="entry name" value="AnmK"/>
    <property type="match status" value="1"/>
</dbReference>
<dbReference type="Proteomes" id="UP000289841">
    <property type="component" value="Chromosome"/>
</dbReference>
<dbReference type="OrthoDB" id="9763949at2"/>
<dbReference type="PANTHER" id="PTHR30605:SF0">
    <property type="entry name" value="ANHYDRO-N-ACETYLMURAMIC ACID KINASE"/>
    <property type="match status" value="1"/>
</dbReference>
<evidence type="ECO:0000313" key="2">
    <source>
        <dbReference type="EMBL" id="VEU80289.1"/>
    </source>
</evidence>
<keyword evidence="1 2" id="KW-0418">Kinase</keyword>
<dbReference type="NCBIfam" id="NF007142">
    <property type="entry name" value="PRK09585.2-1"/>
    <property type="match status" value="1"/>
</dbReference>
<dbReference type="Gene3D" id="3.30.420.40">
    <property type="match status" value="2"/>
</dbReference>
<comment type="pathway">
    <text evidence="1">Cell wall biogenesis; peptidoglycan recycling.</text>
</comment>
<dbReference type="STRING" id="1278311.GCA_000428705_00773"/>
<dbReference type="EC" id="2.7.1.170" evidence="1"/>
<dbReference type="PANTHER" id="PTHR30605">
    <property type="entry name" value="ANHYDRO-N-ACETYLMURAMIC ACID KINASE"/>
    <property type="match status" value="1"/>
</dbReference>
<dbReference type="GO" id="GO:0016301">
    <property type="term" value="F:kinase activity"/>
    <property type="evidence" value="ECO:0007669"/>
    <property type="project" value="UniProtKB-KW"/>
</dbReference>
<feature type="binding site" evidence="1">
    <location>
        <begin position="11"/>
        <end position="18"/>
    </location>
    <ligand>
        <name>ATP</name>
        <dbReference type="ChEBI" id="CHEBI:30616"/>
    </ligand>
</feature>
<dbReference type="UniPathway" id="UPA00544"/>
<dbReference type="CDD" id="cd24050">
    <property type="entry name" value="ASKHA_NBD_ANMK"/>
    <property type="match status" value="1"/>
</dbReference>
<name>A0A449BCW3_HAPAX</name>
<dbReference type="GO" id="GO:0009254">
    <property type="term" value="P:peptidoglycan turnover"/>
    <property type="evidence" value="ECO:0007669"/>
    <property type="project" value="UniProtKB-UniRule"/>
</dbReference>
<accession>A0A449BCW3</accession>
<keyword evidence="1 2" id="KW-0808">Transferase</keyword>
<keyword evidence="1" id="KW-0547">Nucleotide-binding</keyword>
<evidence type="ECO:0000256" key="1">
    <source>
        <dbReference type="HAMAP-Rule" id="MF_01270"/>
    </source>
</evidence>
<keyword evidence="3" id="KW-1185">Reference proteome</keyword>
<dbReference type="GO" id="GO:0016773">
    <property type="term" value="F:phosphotransferase activity, alcohol group as acceptor"/>
    <property type="evidence" value="ECO:0007669"/>
    <property type="project" value="UniProtKB-UniRule"/>
</dbReference>
<sequence length="403" mass="45445">MKKIGVGIMSGTSLDGIDVAVVEINHYKENTKITTIACETILFDSEVINKIKDVIDLEKSNVQKITSLNYELAIVFSNAVIETFNKNNLDIKNIDFVASHGQTIWHQPKNENGFVKSTLQIGEGAILADRLKTTVVSNFRAADIAAGGEGAPLVSYVDKLLFYDKNKNIALHNLGGISNLTLLAKNDLVAYDTGPANMMIDYAMKKLFNQDYDYKGLCASKGNLIPEMYEEIMNLNYFKCPYPKTTGRELFGDKYTELLVNKYSKHDRYDIINTLTMVTINSVANEYKKLIDKYGRLDEIIFSGGGAHNEFVILNIKKRLVNARVSLIDEYGISSDYKEAIAFAILGNETLHKFPSNDIKATGAKKRSILGQINYYYEEWNLWNFFIIKNQQNQSIILIVMNK</sequence>
<dbReference type="GO" id="GO:0006040">
    <property type="term" value="P:amino sugar metabolic process"/>
    <property type="evidence" value="ECO:0007669"/>
    <property type="project" value="InterPro"/>
</dbReference>
<keyword evidence="1" id="KW-0119">Carbohydrate metabolism</keyword>
<dbReference type="UniPathway" id="UPA00343"/>
<dbReference type="InterPro" id="IPR043129">
    <property type="entry name" value="ATPase_NBD"/>
</dbReference>
<dbReference type="EMBL" id="LR215048">
    <property type="protein sequence ID" value="VEU80289.1"/>
    <property type="molecule type" value="Genomic_DNA"/>
</dbReference>
<comment type="catalytic activity">
    <reaction evidence="1">
        <text>1,6-anhydro-N-acetyl-beta-muramate + ATP + H2O = N-acetyl-D-muramate 6-phosphate + ADP + H(+)</text>
        <dbReference type="Rhea" id="RHEA:24952"/>
        <dbReference type="ChEBI" id="CHEBI:15377"/>
        <dbReference type="ChEBI" id="CHEBI:15378"/>
        <dbReference type="ChEBI" id="CHEBI:30616"/>
        <dbReference type="ChEBI" id="CHEBI:58690"/>
        <dbReference type="ChEBI" id="CHEBI:58722"/>
        <dbReference type="ChEBI" id="CHEBI:456216"/>
        <dbReference type="EC" id="2.7.1.170"/>
    </reaction>
</comment>
<dbReference type="InterPro" id="IPR005338">
    <property type="entry name" value="Anhydro_N_Ac-Mur_kinase"/>
</dbReference>
<dbReference type="AlphaFoldDB" id="A0A449BCW3"/>